<dbReference type="InterPro" id="IPR007253">
    <property type="entry name" value="Cell_wall-bd_2"/>
</dbReference>
<dbReference type="Gene3D" id="3.40.630.40">
    <property type="entry name" value="Zn-dependent exopeptidases"/>
    <property type="match status" value="1"/>
</dbReference>
<dbReference type="SMART" id="SM00646">
    <property type="entry name" value="Ami_3"/>
    <property type="match status" value="1"/>
</dbReference>
<comment type="caution">
    <text evidence="3">The sequence shown here is derived from an EMBL/GenBank/DDBJ whole genome shotgun (WGS) entry which is preliminary data.</text>
</comment>
<dbReference type="Pfam" id="PF01520">
    <property type="entry name" value="Amidase_3"/>
    <property type="match status" value="1"/>
</dbReference>
<dbReference type="InterPro" id="IPR002508">
    <property type="entry name" value="MurNAc-LAA_cat"/>
</dbReference>
<feature type="signal peptide" evidence="1">
    <location>
        <begin position="1"/>
        <end position="31"/>
    </location>
</feature>
<dbReference type="PANTHER" id="PTHR30032">
    <property type="entry name" value="N-ACETYLMURAMOYL-L-ALANINE AMIDASE-RELATED"/>
    <property type="match status" value="1"/>
</dbReference>
<dbReference type="Proteomes" id="UP000768462">
    <property type="component" value="Unassembled WGS sequence"/>
</dbReference>
<dbReference type="InterPro" id="IPR051922">
    <property type="entry name" value="Bact_Sporulation_Assoc"/>
</dbReference>
<dbReference type="Gene3D" id="2.60.40.1080">
    <property type="match status" value="1"/>
</dbReference>
<dbReference type="AlphaFoldDB" id="A0A927W8R3"/>
<dbReference type="Pfam" id="PF04122">
    <property type="entry name" value="CW_binding_2"/>
    <property type="match status" value="3"/>
</dbReference>
<accession>A0A927W8R3</accession>
<keyword evidence="1" id="KW-0732">Signal</keyword>
<dbReference type="SUPFAM" id="SSF53187">
    <property type="entry name" value="Zn-dependent exopeptidases"/>
    <property type="match status" value="1"/>
</dbReference>
<dbReference type="EMBL" id="SVCM01000042">
    <property type="protein sequence ID" value="MBE6059253.1"/>
    <property type="molecule type" value="Genomic_DNA"/>
</dbReference>
<dbReference type="InterPro" id="IPR008964">
    <property type="entry name" value="Invasin/intimin_cell_adhesion"/>
</dbReference>
<feature type="chain" id="PRO_5036858209" evidence="1">
    <location>
        <begin position="32"/>
        <end position="635"/>
    </location>
</feature>
<dbReference type="GO" id="GO:0009253">
    <property type="term" value="P:peptidoglycan catabolic process"/>
    <property type="evidence" value="ECO:0007669"/>
    <property type="project" value="InterPro"/>
</dbReference>
<feature type="domain" description="MurNAc-LAA" evidence="2">
    <location>
        <begin position="216"/>
        <end position="326"/>
    </location>
</feature>
<protein>
    <submittedName>
        <fullName evidence="3">N-acetylmuramoyl-L-alanine amidase</fullName>
    </submittedName>
</protein>
<sequence>MKRSKSHIRKLLCAITAMLTITMVSPVSRLAAAEDGGISNTESQLQTILSENEGANVQVKNGLSIDVGQAIDHTSLLAEEEASIPFKLSSRDESIVKVDENGKFVGVATGETFITLESEGGTYVYEVLVKEPTKEVASARTLTATTAKAITTNSNYRVFIDAGHGGKDSGASANGLQEKDLNLKIALKVQRILQAQGIEVVMSRTTDKFLELREISSLANNSGADAFASIHINSATTTAAYGIETFYYPNRMDSKPLADSVQKQLISSTGAYDRKVKTADFHVVRETKMPSVLAECGFISNKSEAIKMSTNAYQELLASGISKGITNYLKANVTLSSTPGERINGAARYETSYLVAKKGWTSSDTVIIAPGTDYPDALCAGPLAGKNNAPILLAKNESLDNQQELKNLLSSLNVKKVYIVGGTGVLSSSFENQIKAMNITTKRLGGANRYDTSVKIAQEVGTTGEVVISTGLNFADSLSISSVAGIKGMPILLTKNSEFPSSARNYLNSKNITKTYVVGGSGIISDALFKTFKNPERLGGTDRYATNEKIFNRFKSSLNISQMYLALGTNFPDALSVSALASKNSSFVILHSNSEVKAPTMNLVTQNRNSINKIYVIGGPQLITSTALNILRIKL</sequence>
<evidence type="ECO:0000313" key="3">
    <source>
        <dbReference type="EMBL" id="MBE6059253.1"/>
    </source>
</evidence>
<evidence type="ECO:0000256" key="1">
    <source>
        <dbReference type="SAM" id="SignalP"/>
    </source>
</evidence>
<dbReference type="CDD" id="cd02696">
    <property type="entry name" value="MurNAc-LAA"/>
    <property type="match status" value="1"/>
</dbReference>
<name>A0A927W8R3_9CLOT</name>
<gene>
    <name evidence="3" type="ORF">E7215_03640</name>
</gene>
<dbReference type="GO" id="GO:0008745">
    <property type="term" value="F:N-acetylmuramoyl-L-alanine amidase activity"/>
    <property type="evidence" value="ECO:0007669"/>
    <property type="project" value="InterPro"/>
</dbReference>
<dbReference type="SUPFAM" id="SSF49373">
    <property type="entry name" value="Invasin/intimin cell-adhesion fragments"/>
    <property type="match status" value="1"/>
</dbReference>
<reference evidence="3" key="1">
    <citation type="submission" date="2019-04" db="EMBL/GenBank/DDBJ databases">
        <title>Evolution of Biomass-Degrading Anaerobic Consortia Revealed by Metagenomics.</title>
        <authorList>
            <person name="Peng X."/>
        </authorList>
    </citation>
    <scope>NUCLEOTIDE SEQUENCE</scope>
    <source>
        <strain evidence="3">SIG254</strain>
    </source>
</reference>
<dbReference type="Gene3D" id="3.40.50.12090">
    <property type="match status" value="2"/>
</dbReference>
<evidence type="ECO:0000259" key="2">
    <source>
        <dbReference type="SMART" id="SM00646"/>
    </source>
</evidence>
<organism evidence="3 4">
    <name type="scientific">Clostridium sulfidigenes</name>
    <dbReference type="NCBI Taxonomy" id="318464"/>
    <lineage>
        <taxon>Bacteria</taxon>
        <taxon>Bacillati</taxon>
        <taxon>Bacillota</taxon>
        <taxon>Clostridia</taxon>
        <taxon>Eubacteriales</taxon>
        <taxon>Clostridiaceae</taxon>
        <taxon>Clostridium</taxon>
    </lineage>
</organism>
<evidence type="ECO:0000313" key="4">
    <source>
        <dbReference type="Proteomes" id="UP000768462"/>
    </source>
</evidence>
<proteinExistence type="predicted"/>
<dbReference type="PANTHER" id="PTHR30032:SF8">
    <property type="entry name" value="GERMINATION-SPECIFIC N-ACETYLMURAMOYL-L-ALANINE AMIDASE"/>
    <property type="match status" value="1"/>
</dbReference>